<accession>A0A0R2B9W5</accession>
<name>A0A0R2B9W5_SECCO</name>
<organism evidence="1 2">
    <name type="scientific">Secundilactobacillus collinoides DSM 20515 = JCM 1123</name>
    <dbReference type="NCBI Taxonomy" id="1423733"/>
    <lineage>
        <taxon>Bacteria</taxon>
        <taxon>Bacillati</taxon>
        <taxon>Bacillota</taxon>
        <taxon>Bacilli</taxon>
        <taxon>Lactobacillales</taxon>
        <taxon>Lactobacillaceae</taxon>
        <taxon>Secundilactobacillus</taxon>
    </lineage>
</organism>
<gene>
    <name evidence="1" type="ORF">FC82_GL001858</name>
</gene>
<dbReference type="EMBL" id="AYYR01000039">
    <property type="protein sequence ID" value="KRM76033.1"/>
    <property type="molecule type" value="Genomic_DNA"/>
</dbReference>
<protein>
    <submittedName>
        <fullName evidence="1">Uncharacterized protein</fullName>
    </submittedName>
</protein>
<dbReference type="Proteomes" id="UP000051845">
    <property type="component" value="Unassembled WGS sequence"/>
</dbReference>
<dbReference type="AlphaFoldDB" id="A0A0R2B9W5"/>
<sequence length="74" mass="8692">MQDTSSNLLTTIKNAYRHNWVIQLQFNRNGSVTGMVNTYTDDGHFYLTHDGDVKEFQLDELRGVQVVNEKWWTN</sequence>
<evidence type="ECO:0000313" key="1">
    <source>
        <dbReference type="EMBL" id="KRM76033.1"/>
    </source>
</evidence>
<reference evidence="1 2" key="1">
    <citation type="journal article" date="2015" name="Genome Announc.">
        <title>Expanding the biotechnology potential of lactobacilli through comparative genomics of 213 strains and associated genera.</title>
        <authorList>
            <person name="Sun Z."/>
            <person name="Harris H.M."/>
            <person name="McCann A."/>
            <person name="Guo C."/>
            <person name="Argimon S."/>
            <person name="Zhang W."/>
            <person name="Yang X."/>
            <person name="Jeffery I.B."/>
            <person name="Cooney J.C."/>
            <person name="Kagawa T.F."/>
            <person name="Liu W."/>
            <person name="Song Y."/>
            <person name="Salvetti E."/>
            <person name="Wrobel A."/>
            <person name="Rasinkangas P."/>
            <person name="Parkhill J."/>
            <person name="Rea M.C."/>
            <person name="O'Sullivan O."/>
            <person name="Ritari J."/>
            <person name="Douillard F.P."/>
            <person name="Paul Ross R."/>
            <person name="Yang R."/>
            <person name="Briner A.E."/>
            <person name="Felis G.E."/>
            <person name="de Vos W.M."/>
            <person name="Barrangou R."/>
            <person name="Klaenhammer T.R."/>
            <person name="Caufield P.W."/>
            <person name="Cui Y."/>
            <person name="Zhang H."/>
            <person name="O'Toole P.W."/>
        </authorList>
    </citation>
    <scope>NUCLEOTIDE SEQUENCE [LARGE SCALE GENOMIC DNA]</scope>
    <source>
        <strain evidence="1 2">DSM 20515</strain>
    </source>
</reference>
<dbReference type="PATRIC" id="fig|1423733.4.peg.1957"/>
<evidence type="ECO:0000313" key="2">
    <source>
        <dbReference type="Proteomes" id="UP000051845"/>
    </source>
</evidence>
<proteinExistence type="predicted"/>
<dbReference type="RefSeq" id="WP_054759386.1">
    <property type="nucleotide sequence ID" value="NZ_AYYR01000039.1"/>
</dbReference>
<comment type="caution">
    <text evidence="1">The sequence shown here is derived from an EMBL/GenBank/DDBJ whole genome shotgun (WGS) entry which is preliminary data.</text>
</comment>